<comment type="caution">
    <text evidence="2">The sequence shown here is derived from an EMBL/GenBank/DDBJ whole genome shotgun (WGS) entry which is preliminary data.</text>
</comment>
<dbReference type="Proteomes" id="UP000824469">
    <property type="component" value="Unassembled WGS sequence"/>
</dbReference>
<proteinExistence type="predicted"/>
<feature type="region of interest" description="Disordered" evidence="1">
    <location>
        <begin position="1"/>
        <end position="37"/>
    </location>
</feature>
<sequence length="107" mass="11873">EVPHKAPSEATHTHPLVGQASAPAKIQASTPEQSRRDVVPQMHKVGGLPFNIVDQMKKTNINVTMWDALTIPSQRDLLHEALANFCVDPVMQKPRASVKICQEEEKQ</sequence>
<keyword evidence="3" id="KW-1185">Reference proteome</keyword>
<evidence type="ECO:0000313" key="3">
    <source>
        <dbReference type="Proteomes" id="UP000824469"/>
    </source>
</evidence>
<gene>
    <name evidence="2" type="ORF">KI387_040233</name>
</gene>
<name>A0AA38CB17_TAXCH</name>
<feature type="non-terminal residue" evidence="2">
    <location>
        <position position="1"/>
    </location>
</feature>
<protein>
    <submittedName>
        <fullName evidence="2">Uncharacterized protein</fullName>
    </submittedName>
</protein>
<dbReference type="EMBL" id="JAHRHJ020000011">
    <property type="protein sequence ID" value="KAH9296645.1"/>
    <property type="molecule type" value="Genomic_DNA"/>
</dbReference>
<evidence type="ECO:0000313" key="2">
    <source>
        <dbReference type="EMBL" id="KAH9296645.1"/>
    </source>
</evidence>
<reference evidence="2 3" key="1">
    <citation type="journal article" date="2021" name="Nat. Plants">
        <title>The Taxus genome provides insights into paclitaxel biosynthesis.</title>
        <authorList>
            <person name="Xiong X."/>
            <person name="Gou J."/>
            <person name="Liao Q."/>
            <person name="Li Y."/>
            <person name="Zhou Q."/>
            <person name="Bi G."/>
            <person name="Li C."/>
            <person name="Du R."/>
            <person name="Wang X."/>
            <person name="Sun T."/>
            <person name="Guo L."/>
            <person name="Liang H."/>
            <person name="Lu P."/>
            <person name="Wu Y."/>
            <person name="Zhang Z."/>
            <person name="Ro D.K."/>
            <person name="Shang Y."/>
            <person name="Huang S."/>
            <person name="Yan J."/>
        </authorList>
    </citation>
    <scope>NUCLEOTIDE SEQUENCE [LARGE SCALE GENOMIC DNA]</scope>
    <source>
        <strain evidence="2">Ta-2019</strain>
    </source>
</reference>
<feature type="non-terminal residue" evidence="2">
    <location>
        <position position="107"/>
    </location>
</feature>
<accession>A0AA38CB17</accession>
<dbReference type="AlphaFoldDB" id="A0AA38CB17"/>
<evidence type="ECO:0000256" key="1">
    <source>
        <dbReference type="SAM" id="MobiDB-lite"/>
    </source>
</evidence>
<organism evidence="2 3">
    <name type="scientific">Taxus chinensis</name>
    <name type="common">Chinese yew</name>
    <name type="synonym">Taxus wallichiana var. chinensis</name>
    <dbReference type="NCBI Taxonomy" id="29808"/>
    <lineage>
        <taxon>Eukaryota</taxon>
        <taxon>Viridiplantae</taxon>
        <taxon>Streptophyta</taxon>
        <taxon>Embryophyta</taxon>
        <taxon>Tracheophyta</taxon>
        <taxon>Spermatophyta</taxon>
        <taxon>Pinopsida</taxon>
        <taxon>Pinidae</taxon>
        <taxon>Conifers II</taxon>
        <taxon>Cupressales</taxon>
        <taxon>Taxaceae</taxon>
        <taxon>Taxus</taxon>
    </lineage>
</organism>